<evidence type="ECO:0000313" key="14">
    <source>
        <dbReference type="EMBL" id="KAG7306344.1"/>
    </source>
</evidence>
<dbReference type="Pfam" id="PF04500">
    <property type="entry name" value="FLYWCH"/>
    <property type="match status" value="1"/>
</dbReference>
<evidence type="ECO:0000256" key="11">
    <source>
        <dbReference type="ARBA" id="ARBA00037382"/>
    </source>
</evidence>
<evidence type="ECO:0000256" key="10">
    <source>
        <dbReference type="ARBA" id="ARBA00023242"/>
    </source>
</evidence>
<sequence length="328" mass="37497">MSQFSLSWDVQKHISNGLSSLQQNGEFVDMTLAADGHMVKVHQVMLALASPYIKELISSANCPHPVIFLNRVSYQTLCLLLEYIYMGEVLVSLENLDDLIVAGKELHIKGIEDMTIHQPNISITNTTTKAEQLTHDEEEEEEDEISYFQVEHTSDHEDNEQSPSQTMYDSRSQDRPNLSTPEQLEATTEYIQDEEEEESLVPEDNVKTESASPNNKLMQYTISNQGSVQMILNRFIYYVKHTNRFNMRQWRCTDYVNKGRCPAYVITKGDVVVKRIGAHTHPFHDKKILKKWKAGSIFSAVLDAELEGMSKKDKTKSEEAMEENADEV</sequence>
<keyword evidence="5" id="KW-0221">Differentiation</keyword>
<feature type="compositionally biased region" description="Polar residues" evidence="12">
    <location>
        <begin position="161"/>
        <end position="190"/>
    </location>
</feature>
<keyword evidence="3" id="KW-0479">Metal-binding</keyword>
<evidence type="ECO:0000256" key="4">
    <source>
        <dbReference type="ARBA" id="ARBA00022771"/>
    </source>
</evidence>
<dbReference type="InterPro" id="IPR007588">
    <property type="entry name" value="Znf_FLYWCH"/>
</dbReference>
<dbReference type="PROSITE" id="PS50097">
    <property type="entry name" value="BTB"/>
    <property type="match status" value="1"/>
</dbReference>
<evidence type="ECO:0000256" key="2">
    <source>
        <dbReference type="ARBA" id="ARBA00022473"/>
    </source>
</evidence>
<evidence type="ECO:0000256" key="5">
    <source>
        <dbReference type="ARBA" id="ARBA00022782"/>
    </source>
</evidence>
<evidence type="ECO:0000256" key="12">
    <source>
        <dbReference type="SAM" id="MobiDB-lite"/>
    </source>
</evidence>
<accession>A0ABQ7QM87</accession>
<keyword evidence="9" id="KW-0804">Transcription</keyword>
<dbReference type="SUPFAM" id="SSF54695">
    <property type="entry name" value="POZ domain"/>
    <property type="match status" value="1"/>
</dbReference>
<dbReference type="InterPro" id="IPR000210">
    <property type="entry name" value="BTB/POZ_dom"/>
</dbReference>
<feature type="compositionally biased region" description="Polar residues" evidence="12">
    <location>
        <begin position="122"/>
        <end position="131"/>
    </location>
</feature>
<evidence type="ECO:0000256" key="9">
    <source>
        <dbReference type="ARBA" id="ARBA00023163"/>
    </source>
</evidence>
<dbReference type="InterPro" id="IPR051095">
    <property type="entry name" value="Dros_DevTransReg"/>
</dbReference>
<dbReference type="PANTHER" id="PTHR23110">
    <property type="entry name" value="BTB DOMAIN TRANSCRIPTION FACTOR"/>
    <property type="match status" value="1"/>
</dbReference>
<proteinExistence type="predicted"/>
<comment type="subcellular location">
    <subcellularLocation>
        <location evidence="1">Nucleus</location>
    </subcellularLocation>
</comment>
<keyword evidence="2" id="KW-0217">Developmental protein</keyword>
<keyword evidence="4" id="KW-0863">Zinc-finger</keyword>
<dbReference type="SMART" id="SM00225">
    <property type="entry name" value="BTB"/>
    <property type="match status" value="1"/>
</dbReference>
<evidence type="ECO:0000259" key="13">
    <source>
        <dbReference type="PROSITE" id="PS50097"/>
    </source>
</evidence>
<evidence type="ECO:0000256" key="3">
    <source>
        <dbReference type="ARBA" id="ARBA00022723"/>
    </source>
</evidence>
<evidence type="ECO:0000256" key="7">
    <source>
        <dbReference type="ARBA" id="ARBA00022902"/>
    </source>
</evidence>
<dbReference type="Pfam" id="PF00651">
    <property type="entry name" value="BTB"/>
    <property type="match status" value="1"/>
</dbReference>
<dbReference type="PANTHER" id="PTHR23110:SF111">
    <property type="entry name" value="LONGITUDINALS LACKING PROTEIN, ISOFORMS F_I_K_T"/>
    <property type="match status" value="1"/>
</dbReference>
<comment type="caution">
    <text evidence="14">The sequence shown here is derived from an EMBL/GenBank/DDBJ whole genome shotgun (WGS) entry which is preliminary data.</text>
</comment>
<evidence type="ECO:0000256" key="6">
    <source>
        <dbReference type="ARBA" id="ARBA00022833"/>
    </source>
</evidence>
<dbReference type="Gene3D" id="3.30.710.10">
    <property type="entry name" value="Potassium Channel Kv1.1, Chain A"/>
    <property type="match status" value="1"/>
</dbReference>
<comment type="function">
    <text evidence="11">Putative transcription factor required for axon growth and guidance in the central and peripheral nervous systems. Repels CNS axons away from the midline by promoting the expression of the midline repellent sli and its receptor robo.</text>
</comment>
<keyword evidence="10" id="KW-0539">Nucleus</keyword>
<dbReference type="Proteomes" id="UP000823941">
    <property type="component" value="Chromosome 12"/>
</dbReference>
<evidence type="ECO:0000256" key="1">
    <source>
        <dbReference type="ARBA" id="ARBA00004123"/>
    </source>
</evidence>
<keyword evidence="8" id="KW-0805">Transcription regulation</keyword>
<reference evidence="14 15" key="1">
    <citation type="submission" date="2021-06" db="EMBL/GenBank/DDBJ databases">
        <title>A haploid diamondback moth (Plutella xylostella L.) genome assembly resolves 31 chromosomes and identifies a diamide resistance mutation.</title>
        <authorList>
            <person name="Ward C.M."/>
            <person name="Perry K.D."/>
            <person name="Baker G."/>
            <person name="Powis K."/>
            <person name="Heckel D.G."/>
            <person name="Baxter S.W."/>
        </authorList>
    </citation>
    <scope>NUCLEOTIDE SEQUENCE [LARGE SCALE GENOMIC DNA]</scope>
    <source>
        <strain evidence="14 15">LV</strain>
        <tissue evidence="14">Single pupa</tissue>
    </source>
</reference>
<feature type="region of interest" description="Disordered" evidence="12">
    <location>
        <begin position="122"/>
        <end position="212"/>
    </location>
</feature>
<dbReference type="EMBL" id="JAHIBW010000012">
    <property type="protein sequence ID" value="KAG7306344.1"/>
    <property type="molecule type" value="Genomic_DNA"/>
</dbReference>
<dbReference type="CDD" id="cd18315">
    <property type="entry name" value="BTB_POZ_BAB-like"/>
    <property type="match status" value="1"/>
</dbReference>
<feature type="compositionally biased region" description="Acidic residues" evidence="12">
    <location>
        <begin position="191"/>
        <end position="201"/>
    </location>
</feature>
<keyword evidence="15" id="KW-1185">Reference proteome</keyword>
<dbReference type="InterPro" id="IPR011333">
    <property type="entry name" value="SKP1/BTB/POZ_sf"/>
</dbReference>
<feature type="compositionally biased region" description="Acidic residues" evidence="12">
    <location>
        <begin position="136"/>
        <end position="145"/>
    </location>
</feature>
<feature type="domain" description="BTB" evidence="13">
    <location>
        <begin position="28"/>
        <end position="93"/>
    </location>
</feature>
<organism evidence="14 15">
    <name type="scientific">Plutella xylostella</name>
    <name type="common">Diamondback moth</name>
    <name type="synonym">Plutella maculipennis</name>
    <dbReference type="NCBI Taxonomy" id="51655"/>
    <lineage>
        <taxon>Eukaryota</taxon>
        <taxon>Metazoa</taxon>
        <taxon>Ecdysozoa</taxon>
        <taxon>Arthropoda</taxon>
        <taxon>Hexapoda</taxon>
        <taxon>Insecta</taxon>
        <taxon>Pterygota</taxon>
        <taxon>Neoptera</taxon>
        <taxon>Endopterygota</taxon>
        <taxon>Lepidoptera</taxon>
        <taxon>Glossata</taxon>
        <taxon>Ditrysia</taxon>
        <taxon>Yponomeutoidea</taxon>
        <taxon>Plutellidae</taxon>
        <taxon>Plutella</taxon>
    </lineage>
</organism>
<protein>
    <recommendedName>
        <fullName evidence="13">BTB domain-containing protein</fullName>
    </recommendedName>
</protein>
<evidence type="ECO:0000313" key="15">
    <source>
        <dbReference type="Proteomes" id="UP000823941"/>
    </source>
</evidence>
<keyword evidence="6" id="KW-0862">Zinc</keyword>
<keyword evidence="7" id="KW-0524">Neurogenesis</keyword>
<dbReference type="Gene3D" id="2.20.25.240">
    <property type="match status" value="1"/>
</dbReference>
<evidence type="ECO:0000256" key="8">
    <source>
        <dbReference type="ARBA" id="ARBA00023015"/>
    </source>
</evidence>
<gene>
    <name evidence="14" type="ORF">JYU34_008968</name>
</gene>
<name>A0ABQ7QM87_PLUXY</name>